<accession>A0A8J4SDX7</accession>
<dbReference type="InterPro" id="IPR011009">
    <property type="entry name" value="Kinase-like_dom_sf"/>
</dbReference>
<keyword evidence="1" id="KW-0812">Transmembrane</keyword>
<feature type="transmembrane region" description="Helical" evidence="1">
    <location>
        <begin position="1086"/>
        <end position="1107"/>
    </location>
</feature>
<dbReference type="Pfam" id="PF00069">
    <property type="entry name" value="Pkinase"/>
    <property type="match status" value="3"/>
</dbReference>
<feature type="domain" description="Protein kinase" evidence="2">
    <location>
        <begin position="166"/>
        <end position="469"/>
    </location>
</feature>
<comment type="caution">
    <text evidence="3">The sequence shown here is derived from an EMBL/GenBank/DDBJ whole genome shotgun (WGS) entry which is preliminary data.</text>
</comment>
<evidence type="ECO:0000256" key="1">
    <source>
        <dbReference type="SAM" id="Phobius"/>
    </source>
</evidence>
<dbReference type="InterPro" id="IPR000719">
    <property type="entry name" value="Prot_kinase_dom"/>
</dbReference>
<dbReference type="PROSITE" id="PS50011">
    <property type="entry name" value="PROTEIN_KINASE_DOM"/>
    <property type="match status" value="3"/>
</dbReference>
<dbReference type="PANTHER" id="PTHR44329:SF214">
    <property type="entry name" value="PROTEIN KINASE DOMAIN-CONTAINING PROTEIN"/>
    <property type="match status" value="1"/>
</dbReference>
<keyword evidence="1" id="KW-0472">Membrane</keyword>
<reference evidence="3" key="1">
    <citation type="journal article" date="2015" name="Genom Data">
        <title>Draft genome sequences of Phytophthora kernoviae and Phytophthora ramorum lineage EU2 from Scotland.</title>
        <authorList>
            <person name="Sambles C."/>
            <person name="Schlenzig A."/>
            <person name="O'Neill P."/>
            <person name="Grant M."/>
            <person name="Studholme D.J."/>
        </authorList>
    </citation>
    <scope>NUCLEOTIDE SEQUENCE</scope>
    <source>
        <strain evidence="3">00238/432</strain>
    </source>
</reference>
<dbReference type="GO" id="GO:0005524">
    <property type="term" value="F:ATP binding"/>
    <property type="evidence" value="ECO:0007669"/>
    <property type="project" value="InterPro"/>
</dbReference>
<dbReference type="Gene3D" id="1.10.510.10">
    <property type="entry name" value="Transferase(Phosphotransferase) domain 1"/>
    <property type="match status" value="3"/>
</dbReference>
<protein>
    <recommendedName>
        <fullName evidence="2">Protein kinase domain-containing protein</fullName>
    </recommendedName>
</protein>
<sequence length="1432" mass="156481">MGALSFAATDWVDVSATTFSIEAFYGGAACDGTPYLVNANEDPNCAAEVCKHNDNPSNLTLQGVGMVSIECTTDYMTALREKFGSSPYIIQVYSPDSDYAMFGTASGFPATGNCEGSFNVNDSMGVHLVGTLEANGSATMQYFSGSPRGLWEDDIITARRIPRGKVRVKKLITRGAYGEVYTGVFNRQKIAVKMLLPTTRDSLQQVNDFLAEAKLTASMDHPHIVHFVGVAWGSLSDLCVALEFMDGGDLRSLLDKYKSSNRAVGLDRQKITIALHVCHALTYLHSLDPPVLHRDLKSRNVLLNKSMEAKLTDFGILREHNDRTLTAGVGTSLWMAPEVMLGEKYDAKADMFSFGVVLSELDVHALPTVASSPTFVSSLSVLSITCSVMLFPLLLAVVLTTNVVWTPVAETTYTVWKIYPGSDCTAAPGLLFAEESDECANKTCYIGANNDVMSADCTSDYMQYMEEFFSDSKYIIQVEFTGRDCTTFSSALGFRAGGSCEAGYNASVAAGSDGETIFNKAFYKATLDENGTASVEFFTTTDCSSDDYDIASVSASKSVIDSTTCAAADYNSFIYPTGVYWEWYTSNSDDGDDGLSTGAIVGIVLSSVVVLIVVGVIFYRRYAEARLNKMLTSTFQTGDLSILVTSPIGQQGLWNDDVITAKRIPRDKVQTKKLISRGAFGEVYSGAYNGQQVAVKMLLPSTRGNLEHVNDFLAEAKMTATMDHPHIVTFIGVAWDSLSDLCVVLEFMDGGDLRTLLDRYKTISHPIGFDQGKTIIALHVCHALTYLHSLLPPIIHRDLKSRNILLNKALEAKLTDFGISRERVDQTMTAGVGTSLWMAPEVMLGEQYDVKADMFSFGVVLSELDVHTLPYAQAKQRNLESEGRQMADATLLQKVTMGEIRVEFSDANPEGLMELGLACVAVDPRDRPTAAEALKTCYVDVNNDLVSVDCTTDYKKYMEEFFGDSEYIIQPVFEDNDCSTFGYAMGFYASGTCKAGYNDTLDVGAKFYYVATLGEDESIEIEFFTTANCSSDDSSYINPVSASKSIIDSASCIPADVNSYIYPTGYYWEWYTSNSGDSDSGLSTGAIVGIAVGCFVVLLIIVGIIIYRRHAKAKHSKTLTTTIQTGSMSTLEAALSGKKGLWNDDVITAKRIPRDKVQTKKLISRGAFGEVYSGAYNGQQVAVKVLLPSTRGNLEHVNDFLAEAKMTATMDHPHIVTFIGVAWDSLSDLCVVLEFMDGGDLRTLLDRYKTISHPIGFDQGKTIIALHVCHALTYLHSLLPPIIHRDLKSRNILLNKALEAKLTDFGISRERVDQTMTAGVGTSLWMAPEVMLGEQYDVKADMFSFGVVLSELDVHTLPYAQAKQRNLESEGRQMADATLLQKVTMGEIRVEFSDANPEGLMELGLACVAVEPSERPAAAEALYRLQVILSKL</sequence>
<dbReference type="SUPFAM" id="SSF56112">
    <property type="entry name" value="Protein kinase-like (PK-like)"/>
    <property type="match status" value="3"/>
</dbReference>
<feature type="domain" description="Protein kinase" evidence="2">
    <location>
        <begin position="669"/>
        <end position="939"/>
    </location>
</feature>
<organism evidence="3 4">
    <name type="scientific">Phytophthora kernoviae 00238/432</name>
    <dbReference type="NCBI Taxonomy" id="1284355"/>
    <lineage>
        <taxon>Eukaryota</taxon>
        <taxon>Sar</taxon>
        <taxon>Stramenopiles</taxon>
        <taxon>Oomycota</taxon>
        <taxon>Peronosporomycetes</taxon>
        <taxon>Peronosporales</taxon>
        <taxon>Peronosporaceae</taxon>
        <taxon>Phytophthora</taxon>
    </lineage>
</organism>
<dbReference type="SMART" id="SM00220">
    <property type="entry name" value="S_TKc"/>
    <property type="match status" value="3"/>
</dbReference>
<dbReference type="GO" id="GO:0004674">
    <property type="term" value="F:protein serine/threonine kinase activity"/>
    <property type="evidence" value="ECO:0007669"/>
    <property type="project" value="TreeGrafter"/>
</dbReference>
<dbReference type="InterPro" id="IPR051681">
    <property type="entry name" value="Ser/Thr_Kinases-Pseudokinases"/>
</dbReference>
<evidence type="ECO:0000259" key="2">
    <source>
        <dbReference type="PROSITE" id="PS50011"/>
    </source>
</evidence>
<feature type="transmembrane region" description="Helical" evidence="1">
    <location>
        <begin position="599"/>
        <end position="619"/>
    </location>
</feature>
<dbReference type="PANTHER" id="PTHR44329">
    <property type="entry name" value="SERINE/THREONINE-PROTEIN KINASE TNNI3K-RELATED"/>
    <property type="match status" value="1"/>
</dbReference>
<dbReference type="Gene3D" id="3.30.200.20">
    <property type="entry name" value="Phosphorylase Kinase, domain 1"/>
    <property type="match status" value="2"/>
</dbReference>
<dbReference type="InterPro" id="IPR008271">
    <property type="entry name" value="Ser/Thr_kinase_AS"/>
</dbReference>
<evidence type="ECO:0000313" key="3">
    <source>
        <dbReference type="EMBL" id="KAF4319575.1"/>
    </source>
</evidence>
<reference evidence="3" key="2">
    <citation type="submission" date="2020-02" db="EMBL/GenBank/DDBJ databases">
        <authorList>
            <person name="Studholme D.J."/>
        </authorList>
    </citation>
    <scope>NUCLEOTIDE SEQUENCE</scope>
    <source>
        <strain evidence="3">00238/432</strain>
    </source>
</reference>
<evidence type="ECO:0000313" key="4">
    <source>
        <dbReference type="Proteomes" id="UP000702964"/>
    </source>
</evidence>
<keyword evidence="1" id="KW-1133">Transmembrane helix</keyword>
<feature type="domain" description="Protein kinase" evidence="2">
    <location>
        <begin position="1157"/>
        <end position="1429"/>
    </location>
</feature>
<dbReference type="Proteomes" id="UP000702964">
    <property type="component" value="Unassembled WGS sequence"/>
</dbReference>
<dbReference type="EMBL" id="AOFI03000206">
    <property type="protein sequence ID" value="KAF4319575.1"/>
    <property type="molecule type" value="Genomic_DNA"/>
</dbReference>
<proteinExistence type="predicted"/>
<name>A0A8J4SDX7_9STRA</name>
<dbReference type="PROSITE" id="PS00108">
    <property type="entry name" value="PROTEIN_KINASE_ST"/>
    <property type="match status" value="3"/>
</dbReference>
<gene>
    <name evidence="3" type="ORF">G195_007135</name>
</gene>